<protein>
    <submittedName>
        <fullName evidence="5">RFX-type winged-helix domain-containing protein</fullName>
    </submittedName>
</protein>
<evidence type="ECO:0000313" key="4">
    <source>
        <dbReference type="Proteomes" id="UP000050761"/>
    </source>
</evidence>
<dbReference type="Gene3D" id="1.25.40.850">
    <property type="match status" value="1"/>
</dbReference>
<dbReference type="Proteomes" id="UP000050761">
    <property type="component" value="Unassembled WGS sequence"/>
</dbReference>
<feature type="region of interest" description="Disordered" evidence="2">
    <location>
        <begin position="1"/>
        <end position="24"/>
    </location>
</feature>
<gene>
    <name evidence="3" type="ORF">HPBE_LOCUS8457</name>
</gene>
<dbReference type="EMBL" id="UZAH01026155">
    <property type="protein sequence ID" value="VDO76428.1"/>
    <property type="molecule type" value="Genomic_DNA"/>
</dbReference>
<dbReference type="Pfam" id="PF00995">
    <property type="entry name" value="Sec1"/>
    <property type="match status" value="1"/>
</dbReference>
<comment type="similarity">
    <text evidence="1">Belongs to the STXBP/unc-18/SEC1 family.</text>
</comment>
<dbReference type="SUPFAM" id="SSF56815">
    <property type="entry name" value="Sec1/munc18-like (SM) proteins"/>
    <property type="match status" value="1"/>
</dbReference>
<dbReference type="InterPro" id="IPR036045">
    <property type="entry name" value="Sec1-like_sf"/>
</dbReference>
<dbReference type="AlphaFoldDB" id="A0A183FM67"/>
<dbReference type="InterPro" id="IPR027482">
    <property type="entry name" value="Sec1-like_dom2"/>
</dbReference>
<reference evidence="5" key="2">
    <citation type="submission" date="2019-09" db="UniProtKB">
        <authorList>
            <consortium name="WormBaseParasite"/>
        </authorList>
    </citation>
    <scope>IDENTIFICATION</scope>
</reference>
<sequence>MATPGVEPQNPLGQAERRHRYPLRQPTTLELLESASSDKVHSFIEEAIVNGDDVNAAIRLIATHALAAGGLKSAVLQQYRRMTMQHLLRSFSRGSHFQSFGVEALNKLLKLHKMGIIRERGGSGKLSTDYAPLMFPSMKKQYDMLPENVSETSTQDAAYAYSGYAPLIVRILEEGDRVRWAGWNKTFDGPVGETGGQTRRLACVCVCLWLGTAALLPGDDRTAVFVVGGVTRAELAGIKLMPNVCTVMTTSILTGNRLLDGITQI</sequence>
<evidence type="ECO:0000256" key="1">
    <source>
        <dbReference type="ARBA" id="ARBA00009884"/>
    </source>
</evidence>
<reference evidence="3 4" key="1">
    <citation type="submission" date="2018-11" db="EMBL/GenBank/DDBJ databases">
        <authorList>
            <consortium name="Pathogen Informatics"/>
        </authorList>
    </citation>
    <scope>NUCLEOTIDE SEQUENCE [LARGE SCALE GENOMIC DNA]</scope>
</reference>
<dbReference type="InterPro" id="IPR001619">
    <property type="entry name" value="Sec1-like"/>
</dbReference>
<evidence type="ECO:0000256" key="2">
    <source>
        <dbReference type="SAM" id="MobiDB-lite"/>
    </source>
</evidence>
<evidence type="ECO:0000313" key="3">
    <source>
        <dbReference type="EMBL" id="VDO76428.1"/>
    </source>
</evidence>
<accession>A0A183FM67</accession>
<keyword evidence="4" id="KW-1185">Reference proteome</keyword>
<organism evidence="4 5">
    <name type="scientific">Heligmosomoides polygyrus</name>
    <name type="common">Parasitic roundworm</name>
    <dbReference type="NCBI Taxonomy" id="6339"/>
    <lineage>
        <taxon>Eukaryota</taxon>
        <taxon>Metazoa</taxon>
        <taxon>Ecdysozoa</taxon>
        <taxon>Nematoda</taxon>
        <taxon>Chromadorea</taxon>
        <taxon>Rhabditida</taxon>
        <taxon>Rhabditina</taxon>
        <taxon>Rhabditomorpha</taxon>
        <taxon>Strongyloidea</taxon>
        <taxon>Heligmosomidae</taxon>
        <taxon>Heligmosomoides</taxon>
    </lineage>
</organism>
<name>A0A183FM67_HELPZ</name>
<accession>A0A3P8BIX0</accession>
<dbReference type="Gene3D" id="3.40.50.1910">
    <property type="match status" value="1"/>
</dbReference>
<proteinExistence type="inferred from homology"/>
<evidence type="ECO:0000313" key="5">
    <source>
        <dbReference type="WBParaSite" id="HPBE_0000845601-mRNA-1"/>
    </source>
</evidence>
<dbReference type="OrthoDB" id="10262287at2759"/>
<dbReference type="GO" id="GO:0016192">
    <property type="term" value="P:vesicle-mediated transport"/>
    <property type="evidence" value="ECO:0007669"/>
    <property type="project" value="InterPro"/>
</dbReference>
<dbReference type="WBParaSite" id="HPBE_0000845601-mRNA-1">
    <property type="protein sequence ID" value="HPBE_0000845601-mRNA-1"/>
    <property type="gene ID" value="HPBE_0000845601"/>
</dbReference>
<dbReference type="InterPro" id="IPR043155">
    <property type="entry name" value="VPS33_dom3b"/>
</dbReference>